<organism evidence="2 3">
    <name type="scientific">Cinchona calisaya</name>
    <dbReference type="NCBI Taxonomy" id="153742"/>
    <lineage>
        <taxon>Eukaryota</taxon>
        <taxon>Viridiplantae</taxon>
        <taxon>Streptophyta</taxon>
        <taxon>Embryophyta</taxon>
        <taxon>Tracheophyta</taxon>
        <taxon>Spermatophyta</taxon>
        <taxon>Magnoliopsida</taxon>
        <taxon>eudicotyledons</taxon>
        <taxon>Gunneridae</taxon>
        <taxon>Pentapetalae</taxon>
        <taxon>asterids</taxon>
        <taxon>lamiids</taxon>
        <taxon>Gentianales</taxon>
        <taxon>Rubiaceae</taxon>
        <taxon>Cinchonoideae</taxon>
        <taxon>Cinchoneae</taxon>
        <taxon>Cinchona</taxon>
    </lineage>
</organism>
<proteinExistence type="predicted"/>
<dbReference type="EMBL" id="JBJUIK010000001">
    <property type="protein sequence ID" value="KAL3537331.1"/>
    <property type="molecule type" value="Genomic_DNA"/>
</dbReference>
<evidence type="ECO:0000313" key="2">
    <source>
        <dbReference type="EMBL" id="KAL3537331.1"/>
    </source>
</evidence>
<comment type="caution">
    <text evidence="2">The sequence shown here is derived from an EMBL/GenBank/DDBJ whole genome shotgun (WGS) entry which is preliminary data.</text>
</comment>
<protein>
    <submittedName>
        <fullName evidence="2">Uncharacterized protein</fullName>
    </submittedName>
</protein>
<keyword evidence="1" id="KW-1133">Transmembrane helix</keyword>
<keyword evidence="1" id="KW-0812">Transmembrane</keyword>
<dbReference type="Proteomes" id="UP001630127">
    <property type="component" value="Unassembled WGS sequence"/>
</dbReference>
<keyword evidence="3" id="KW-1185">Reference proteome</keyword>
<evidence type="ECO:0000256" key="1">
    <source>
        <dbReference type="SAM" id="Phobius"/>
    </source>
</evidence>
<reference evidence="2 3" key="1">
    <citation type="submission" date="2024-11" db="EMBL/GenBank/DDBJ databases">
        <title>A near-complete genome assembly of Cinchona calisaya.</title>
        <authorList>
            <person name="Lian D.C."/>
            <person name="Zhao X.W."/>
            <person name="Wei L."/>
        </authorList>
    </citation>
    <scope>NUCLEOTIDE SEQUENCE [LARGE SCALE GENOMIC DNA]</scope>
    <source>
        <tissue evidence="2">Nenye</tissue>
    </source>
</reference>
<evidence type="ECO:0000313" key="3">
    <source>
        <dbReference type="Proteomes" id="UP001630127"/>
    </source>
</evidence>
<keyword evidence="1" id="KW-0472">Membrane</keyword>
<name>A0ABD3B1L0_9GENT</name>
<sequence>MGFSLPQPIYSLTRFHSISIIYSNNYSPTRPFHFSHLLSSSSEKFSQFLDSSIPFIFFLSLCEKSLDQSLALSYLYFLSYLHLFFSLFISFFLFVYCYYYISRINLMYLYADFTGDI</sequence>
<gene>
    <name evidence="2" type="ORF">ACH5RR_000697</name>
</gene>
<feature type="transmembrane region" description="Helical" evidence="1">
    <location>
        <begin position="74"/>
        <end position="101"/>
    </location>
</feature>
<dbReference type="AlphaFoldDB" id="A0ABD3B1L0"/>
<accession>A0ABD3B1L0</accession>